<feature type="transmembrane region" description="Helical" evidence="1">
    <location>
        <begin position="1355"/>
        <end position="1376"/>
    </location>
</feature>
<dbReference type="InterPro" id="IPR034556">
    <property type="entry name" value="tRNA_wybutosine-synthase"/>
</dbReference>
<dbReference type="Proteomes" id="UP000626109">
    <property type="component" value="Unassembled WGS sequence"/>
</dbReference>
<dbReference type="InterPro" id="IPR011992">
    <property type="entry name" value="EF-hand-dom_pair"/>
</dbReference>
<dbReference type="InterPro" id="IPR013785">
    <property type="entry name" value="Aldolase_TIM"/>
</dbReference>
<keyword evidence="1" id="KW-0812">Transmembrane</keyword>
<name>A0A813KRU3_POLGL</name>
<sequence>MLTIASAVTSREPLATVKAWPLRARSLQQRDRTSLRTCQQESPGVWDARPAALLVPAVLLGSGAWSTRRRAARRQVPLKARTACRQSATGKATQASDAPEVAEATLVTLPFAAEFYEACRNGNKRTNQKWIKELLSQYPEEMRSLVGTPEDRRDKTSPFSYACWFGLADVVETMASRYADEVRSSVHIGMSSTCRAGKGEILDVLIKHFPEECRLVVPTELSEACRNSRTNIAVTMVLRFPLECQRAVVNPHSYDRTTPFYWACRNGLAKVVRLMLQEFPDEVAAGLSQADTGGRTALAWACESGHDDVVKYLLKHLPDASQDFDLELATEGTFDFPKGTSDTQLPEMVTPEGKEELRAQNFKMIGSHSAVKQCRWTRSALRGEGQCYKHTFYGISSHRCMEGTPSLACANKCTFCWRGHANPVTTSWKYQTDDPEWIVEESRGPTQGSSQTAILGSQRNSIIRIGWRWTAITELSAGSRVAAMAAWLRRSAAMLWLLPPLFQGAAADLPGCTFESCRKCFEDGLDGRNMTLSFYGTAYSLPFRLARPNNYWGSHSMSSEVLGFLLREKLGIATEPVHCSDEVHCMLGLLNCEGWNNFECTNQPSTEAEALYMYMNGSKLYSDPFPDIFSALEISGDFLNAWEEKRIVLTNHLIWKTNDTLRYLSSPMGIADSGYGQNEPGCPGDGINTFSSIAETGMDSLSEIGYVCRDGWWLTPACNALEADLWWDQCVAVLDDDWGYPKDDVYRAMVNMSATIAKVVLGYEPMYKAVTSLQFNASVLWWNTDTQYLHFGLERVNLPTGMEAELQIIQKETWYDAFIYKKQMQTVLSQFLLSNKAQGTMMKLVADAQVEGFEADEDVQPGFHRKLACDWLRPNQEIWEAWLPNPRSCGSAEVLNTTSLTCQTCPPGTSWQRVKGAALCEPCSAGRSQPAPGRLFCSICSAGSSQSRREQIECETCEIGPYSFEGATKCIQCPGDLITQYPGAKDPVTQCLCGRAVRSECVPCSKGMMCEFGSDQVSNTIATLAEMPEVLAGTMAAMLDGIVNVFLCPRGDGFCEAKRKVFLENGEFNLAGQCSRGSEGISCGRCPFGTYLSSDDGNSCQPCSEIRLSSPWLVTGGIYCSVVVACTSLYHDAQFPPEAVSLAVGIVISFLQAVMVVSTFSVEIPEGLGNAVGSLRVFELDLAELGMPIECSAGESFLSRYALKVFWPCWLWLGFLTVYMATIIFRCVAPTCAKRFPAERAESLRRSVSEVSLKSGGLFSKLWSFFLWAEDLYDKYSRGSATSIPFKTKLQWYYPMKVPDLQNAVMKTQNAFFMIITATSTAHFRFDANPSGLWTVQAYPEVLDKSAEWRAALPISLAGLAIFCGGFLALSVYLVYAVPRRVAADPVFRQSFRGLWAKFDPFAWWFGLVLLLYGLFLSAEFGIRAAFAQRLRDIVAIVGSKSSLTLSAIDGRLEGEMQALGVLSDQDTRVVLRDLQEAIQFMMLSVEGASGAGQAEEYLRSLLVEADGTGHGEFTEEQFVALFHDHLNGIDTWTKSGRVFSKSTLSELFQFIDVNQSGAISPIQFLHAMQSIPKQVFPEWAKMEEEEKQKDSFTSAQQQLVGLQSEDEVAPSKASIPDQPEITPIATGNMEWQVDFTEDETRDTWNGVQSGENLDMTYCRSANAKSRAPPAKARGLDRPSRNPVLFKDAVPAVCCICASGENLDMTYCRSANAKPNLRKLGVWIDHFVEFSINSGLPTSAYSCGENLDMTYCRSANAKSSTIAAGAEYPPVEDIADAAKGLSTEGINLLCEAMNRVKHSLSGRHLAEFLQVKIGKLLKLFPAAPGKAT</sequence>
<dbReference type="InterPro" id="IPR002048">
    <property type="entry name" value="EF_hand_dom"/>
</dbReference>
<protein>
    <recommendedName>
        <fullName evidence="2">EF-hand domain-containing protein</fullName>
    </recommendedName>
</protein>
<dbReference type="SMART" id="SM01411">
    <property type="entry name" value="Ephrin_rec_like"/>
    <property type="match status" value="2"/>
</dbReference>
<dbReference type="GO" id="GO:0005509">
    <property type="term" value="F:calcium ion binding"/>
    <property type="evidence" value="ECO:0007669"/>
    <property type="project" value="InterPro"/>
</dbReference>
<evidence type="ECO:0000313" key="4">
    <source>
        <dbReference type="Proteomes" id="UP000626109"/>
    </source>
</evidence>
<dbReference type="InterPro" id="IPR002110">
    <property type="entry name" value="Ankyrin_rpt"/>
</dbReference>
<dbReference type="PANTHER" id="PTHR13930:SF0">
    <property type="entry name" value="S-ADENOSYL-L-METHIONINE-DEPENDENT TRNA 4-DEMETHYLWYOSINE SYNTHASE TYW1-RELATED"/>
    <property type="match status" value="1"/>
</dbReference>
<reference evidence="3" key="1">
    <citation type="submission" date="2021-02" db="EMBL/GenBank/DDBJ databases">
        <authorList>
            <person name="Dougan E. K."/>
            <person name="Rhodes N."/>
            <person name="Thang M."/>
            <person name="Chan C."/>
        </authorList>
    </citation>
    <scope>NUCLEOTIDE SEQUENCE</scope>
</reference>
<keyword evidence="1" id="KW-1133">Transmembrane helix</keyword>
<organism evidence="3 4">
    <name type="scientific">Polarella glacialis</name>
    <name type="common">Dinoflagellate</name>
    <dbReference type="NCBI Taxonomy" id="89957"/>
    <lineage>
        <taxon>Eukaryota</taxon>
        <taxon>Sar</taxon>
        <taxon>Alveolata</taxon>
        <taxon>Dinophyceae</taxon>
        <taxon>Suessiales</taxon>
        <taxon>Suessiaceae</taxon>
        <taxon>Polarella</taxon>
    </lineage>
</organism>
<dbReference type="SUPFAM" id="SSF48403">
    <property type="entry name" value="Ankyrin repeat"/>
    <property type="match status" value="1"/>
</dbReference>
<dbReference type="GO" id="GO:0008033">
    <property type="term" value="P:tRNA processing"/>
    <property type="evidence" value="ECO:0007669"/>
    <property type="project" value="InterPro"/>
</dbReference>
<dbReference type="PROSITE" id="PS50222">
    <property type="entry name" value="EF_HAND_2"/>
    <property type="match status" value="1"/>
</dbReference>
<dbReference type="Gene3D" id="1.10.238.10">
    <property type="entry name" value="EF-hand"/>
    <property type="match status" value="1"/>
</dbReference>
<gene>
    <name evidence="3" type="ORF">PGLA2088_LOCUS36453</name>
</gene>
<dbReference type="GO" id="GO:0051539">
    <property type="term" value="F:4 iron, 4 sulfur cluster binding"/>
    <property type="evidence" value="ECO:0007669"/>
    <property type="project" value="InterPro"/>
</dbReference>
<dbReference type="InterPro" id="IPR036770">
    <property type="entry name" value="Ankyrin_rpt-contain_sf"/>
</dbReference>
<dbReference type="EMBL" id="CAJNNW010032161">
    <property type="protein sequence ID" value="CAE8711409.1"/>
    <property type="molecule type" value="Genomic_DNA"/>
</dbReference>
<evidence type="ECO:0000259" key="2">
    <source>
        <dbReference type="PROSITE" id="PS50222"/>
    </source>
</evidence>
<feature type="transmembrane region" description="Helical" evidence="1">
    <location>
        <begin position="1402"/>
        <end position="1423"/>
    </location>
</feature>
<dbReference type="Gene3D" id="3.20.20.70">
    <property type="entry name" value="Aldolase class I"/>
    <property type="match status" value="1"/>
</dbReference>
<dbReference type="Gene3D" id="1.25.40.20">
    <property type="entry name" value="Ankyrin repeat-containing domain"/>
    <property type="match status" value="1"/>
</dbReference>
<feature type="transmembrane region" description="Helical" evidence="1">
    <location>
        <begin position="1205"/>
        <end position="1225"/>
    </location>
</feature>
<accession>A0A813KRU3</accession>
<proteinExistence type="predicted"/>
<dbReference type="SMART" id="SM00248">
    <property type="entry name" value="ANK"/>
    <property type="match status" value="3"/>
</dbReference>
<keyword evidence="1" id="KW-0472">Membrane</keyword>
<feature type="domain" description="EF-hand" evidence="2">
    <location>
        <begin position="1540"/>
        <end position="1575"/>
    </location>
</feature>
<evidence type="ECO:0000313" key="3">
    <source>
        <dbReference type="EMBL" id="CAE8711409.1"/>
    </source>
</evidence>
<dbReference type="PANTHER" id="PTHR13930">
    <property type="entry name" value="S-ADENOSYL-L-METHIONINE-DEPENDENT TRNA 4-DEMETHYLWYOSINE SYNTHASE"/>
    <property type="match status" value="1"/>
</dbReference>
<comment type="caution">
    <text evidence="3">The sequence shown here is derived from an EMBL/GenBank/DDBJ whole genome shotgun (WGS) entry which is preliminary data.</text>
</comment>
<dbReference type="Pfam" id="PF12796">
    <property type="entry name" value="Ank_2"/>
    <property type="match status" value="1"/>
</dbReference>
<dbReference type="SUPFAM" id="SSF47473">
    <property type="entry name" value="EF-hand"/>
    <property type="match status" value="1"/>
</dbReference>
<evidence type="ECO:0000256" key="1">
    <source>
        <dbReference type="SAM" id="Phobius"/>
    </source>
</evidence>